<name>A0A4V1C828_PYROR</name>
<proteinExistence type="predicted"/>
<organism evidence="2 3">
    <name type="scientific">Pyricularia oryzae</name>
    <name type="common">Rice blast fungus</name>
    <name type="synonym">Magnaporthe oryzae</name>
    <dbReference type="NCBI Taxonomy" id="318829"/>
    <lineage>
        <taxon>Eukaryota</taxon>
        <taxon>Fungi</taxon>
        <taxon>Dikarya</taxon>
        <taxon>Ascomycota</taxon>
        <taxon>Pezizomycotina</taxon>
        <taxon>Sordariomycetes</taxon>
        <taxon>Sordariomycetidae</taxon>
        <taxon>Magnaporthales</taxon>
        <taxon>Pyriculariaceae</taxon>
        <taxon>Pyricularia</taxon>
    </lineage>
</organism>
<evidence type="ECO:0000313" key="3">
    <source>
        <dbReference type="Proteomes" id="UP000294847"/>
    </source>
</evidence>
<protein>
    <submittedName>
        <fullName evidence="2">Uncharacterized protein</fullName>
    </submittedName>
</protein>
<evidence type="ECO:0000256" key="1">
    <source>
        <dbReference type="SAM" id="MobiDB-lite"/>
    </source>
</evidence>
<accession>A0A4V1C828</accession>
<reference evidence="2 3" key="1">
    <citation type="journal article" date="2019" name="Mol. Biol. Evol.">
        <title>Blast fungal genomes show frequent chromosomal changes, gene gains and losses, and effector gene turnover.</title>
        <authorList>
            <person name="Gomez Luciano L.B."/>
            <person name="Jason Tsai I."/>
            <person name="Chuma I."/>
            <person name="Tosa Y."/>
            <person name="Chen Y.H."/>
            <person name="Li J.Y."/>
            <person name="Li M.Y."/>
            <person name="Jade Lu M.Y."/>
            <person name="Nakayashiki H."/>
            <person name="Li W.H."/>
        </authorList>
    </citation>
    <scope>NUCLEOTIDE SEQUENCE [LARGE SCALE GENOMIC DNA]</scope>
    <source>
        <strain evidence="2">MZ5-1-6</strain>
    </source>
</reference>
<sequence length="51" mass="5674">MSQFGERASGMVRRRVPNYYPSPGAQPELCYGDDHALISMREATEPDQGDS</sequence>
<evidence type="ECO:0000313" key="2">
    <source>
        <dbReference type="EMBL" id="QBZ65438.1"/>
    </source>
</evidence>
<dbReference type="Proteomes" id="UP000294847">
    <property type="component" value="Chromosome 7"/>
</dbReference>
<dbReference type="AlphaFoldDB" id="A0A4V1C828"/>
<feature type="region of interest" description="Disordered" evidence="1">
    <location>
        <begin position="1"/>
        <end position="30"/>
    </location>
</feature>
<gene>
    <name evidence="2" type="ORF">PoMZ_12398</name>
</gene>
<dbReference type="EMBL" id="CP034210">
    <property type="protein sequence ID" value="QBZ65438.1"/>
    <property type="molecule type" value="Genomic_DNA"/>
</dbReference>